<name>A0ABX4VRH7_9GAMM</name>
<evidence type="ECO:0000313" key="5">
    <source>
        <dbReference type="Proteomes" id="UP000236021"/>
    </source>
</evidence>
<evidence type="ECO:0000256" key="2">
    <source>
        <dbReference type="ARBA" id="ARBA00022705"/>
    </source>
</evidence>
<dbReference type="Proteomes" id="UP000236021">
    <property type="component" value="Unassembled WGS sequence"/>
</dbReference>
<dbReference type="EMBL" id="POUI01000013">
    <property type="protein sequence ID" value="PNF82804.1"/>
    <property type="molecule type" value="Genomic_DNA"/>
</dbReference>
<keyword evidence="5" id="KW-1185">Reference proteome</keyword>
<dbReference type="InterPro" id="IPR000989">
    <property type="entry name" value="Rep"/>
</dbReference>
<protein>
    <submittedName>
        <fullName evidence="4">Replication protein</fullName>
    </submittedName>
</protein>
<proteinExistence type="inferred from homology"/>
<evidence type="ECO:0000313" key="4">
    <source>
        <dbReference type="EMBL" id="PNF82804.1"/>
    </source>
</evidence>
<dbReference type="Pfam" id="PF01446">
    <property type="entry name" value="Rep_1"/>
    <property type="match status" value="1"/>
</dbReference>
<organism evidence="4 5">
    <name type="scientific">Stutzerimonas decontaminans</name>
    <dbReference type="NCBI Taxonomy" id="3022791"/>
    <lineage>
        <taxon>Bacteria</taxon>
        <taxon>Pseudomonadati</taxon>
        <taxon>Pseudomonadota</taxon>
        <taxon>Gammaproteobacteria</taxon>
        <taxon>Pseudomonadales</taxon>
        <taxon>Pseudomonadaceae</taxon>
        <taxon>Stutzerimonas</taxon>
    </lineage>
</organism>
<accession>A0ABX4VRH7</accession>
<comment type="similarity">
    <text evidence="1">Belongs to the Gram-positive plasmids replication protein type 1 family.</text>
</comment>
<evidence type="ECO:0000256" key="1">
    <source>
        <dbReference type="ARBA" id="ARBA00008909"/>
    </source>
</evidence>
<reference evidence="4 5" key="1">
    <citation type="submission" date="2018-01" db="EMBL/GenBank/DDBJ databases">
        <title>Denitrification phenotypes of diverse strains of Pseudomonas stutzeri.</title>
        <authorList>
            <person name="Milligan D.A."/>
            <person name="Bergaust L."/>
            <person name="Bakken L.R."/>
            <person name="Frostegard A."/>
        </authorList>
    </citation>
    <scope>NUCLEOTIDE SEQUENCE [LARGE SCALE GENOMIC DNA]</scope>
    <source>
        <strain evidence="4 5">ST27MN3</strain>
    </source>
</reference>
<gene>
    <name evidence="4" type="ORF">CXK93_21920</name>
</gene>
<comment type="caution">
    <text evidence="4">The sequence shown here is derived from an EMBL/GenBank/DDBJ whole genome shotgun (WGS) entry which is preliminary data.</text>
</comment>
<evidence type="ECO:0000256" key="3">
    <source>
        <dbReference type="SAM" id="MobiDB-lite"/>
    </source>
</evidence>
<feature type="region of interest" description="Disordered" evidence="3">
    <location>
        <begin position="1"/>
        <end position="35"/>
    </location>
</feature>
<sequence>MEDPVNGRADQERRASPGSLGITAKSSPPPTREMGARAARAEKYQALHQARVWIGRRVNKLLPDVQFPGEIFRTFDCRNVRTSCMVEVRHTTGMAANYRNLATCGSVWACPVCASRIQERRRLELEHLVQWAEDQGLQAIMVTFTFPHTGFDSLGDLLARQADAFKRFRRGSPFARLKASIGFQGLVRSLEVTHGLTNGWHPHTHELWLVSPAVGQEIRARLVELWERACIAAGLLDPADQAKVYAFRQHSVDVRLNASSGDYLAKQDSSRKWGITHEVAKATSKAGKAKGVHPHEFLVRMAKGDEARYFEYLEAMKGKRQLFWSPGLKDRCGLDEVSDDDLALGGDDADLLGNLNQDEWDFIRAKRLAAQVLDAAEIGGFDLILRFLKRRGYKPPDFGTSFVDQDEHRFPGLAPFSVT</sequence>
<keyword evidence="2" id="KW-0235">DNA replication</keyword>